<comment type="subcellular location">
    <subcellularLocation>
        <location evidence="1">Cytoplasm</location>
    </subcellularLocation>
</comment>
<dbReference type="WBParaSite" id="PSAMB.scaffold467size70330.g6248.t1">
    <property type="protein sequence ID" value="PSAMB.scaffold467size70330.g6248.t1"/>
    <property type="gene ID" value="PSAMB.scaffold467size70330.g6248"/>
</dbReference>
<organism evidence="5 6">
    <name type="scientific">Plectus sambesii</name>
    <dbReference type="NCBI Taxonomy" id="2011161"/>
    <lineage>
        <taxon>Eukaryota</taxon>
        <taxon>Metazoa</taxon>
        <taxon>Ecdysozoa</taxon>
        <taxon>Nematoda</taxon>
        <taxon>Chromadorea</taxon>
        <taxon>Plectida</taxon>
        <taxon>Plectina</taxon>
        <taxon>Plectoidea</taxon>
        <taxon>Plectidae</taxon>
        <taxon>Plectus</taxon>
    </lineage>
</organism>
<evidence type="ECO:0000256" key="4">
    <source>
        <dbReference type="ARBA" id="ARBA00022490"/>
    </source>
</evidence>
<reference evidence="6" key="1">
    <citation type="submission" date="2022-11" db="UniProtKB">
        <authorList>
            <consortium name="WormBaseParasite"/>
        </authorList>
    </citation>
    <scope>IDENTIFICATION</scope>
</reference>
<evidence type="ECO:0000256" key="1">
    <source>
        <dbReference type="ARBA" id="ARBA00004496"/>
    </source>
</evidence>
<keyword evidence="4" id="KW-0963">Cytoplasm</keyword>
<dbReference type="PANTHER" id="PTHR13463:SF3">
    <property type="entry name" value="PROTEIN C10"/>
    <property type="match status" value="1"/>
</dbReference>
<keyword evidence="5" id="KW-1185">Reference proteome</keyword>
<comment type="similarity">
    <text evidence="2">Belongs to the UPF0456 family.</text>
</comment>
<dbReference type="Proteomes" id="UP000887566">
    <property type="component" value="Unplaced"/>
</dbReference>
<accession>A0A914WN20</accession>
<dbReference type="GO" id="GO:0009791">
    <property type="term" value="P:post-embryonic development"/>
    <property type="evidence" value="ECO:0007669"/>
    <property type="project" value="TreeGrafter"/>
</dbReference>
<dbReference type="InterPro" id="IPR026317">
    <property type="entry name" value="P_C10"/>
</dbReference>
<evidence type="ECO:0000313" key="6">
    <source>
        <dbReference type="WBParaSite" id="PSAMB.scaffold467size70330.g6248.t1"/>
    </source>
</evidence>
<sequence>MLSAIEARAVLLEILNGIRRAEKSREMMDAVQLSENDMLRRMQLVYPLLCKIQMDTIANYGFSADAVGVAKFAQQIAGLEKEDGDVKRLNEELRLIFMPALPPAQTERRTNA</sequence>
<dbReference type="GO" id="GO:0005737">
    <property type="term" value="C:cytoplasm"/>
    <property type="evidence" value="ECO:0007669"/>
    <property type="project" value="UniProtKB-SubCell"/>
</dbReference>
<protein>
    <recommendedName>
        <fullName evidence="3">Protein C10</fullName>
    </recommendedName>
</protein>
<evidence type="ECO:0000313" key="5">
    <source>
        <dbReference type="Proteomes" id="UP000887566"/>
    </source>
</evidence>
<evidence type="ECO:0000256" key="3">
    <source>
        <dbReference type="ARBA" id="ARBA00020502"/>
    </source>
</evidence>
<proteinExistence type="inferred from homology"/>
<name>A0A914WN20_9BILA</name>
<evidence type="ECO:0000256" key="2">
    <source>
        <dbReference type="ARBA" id="ARBA00007083"/>
    </source>
</evidence>
<dbReference type="PANTHER" id="PTHR13463">
    <property type="entry name" value="PROTEIN C10"/>
    <property type="match status" value="1"/>
</dbReference>
<dbReference type="AlphaFoldDB" id="A0A914WN20"/>
<dbReference type="Pfam" id="PF14974">
    <property type="entry name" value="P_C10"/>
    <property type="match status" value="1"/>
</dbReference>